<sequence length="115" mass="13464">MGYRHIMEKHSSDINNLAELLFKFTNSYRLLIGGAADLNTIALARKKEVRNAIKRADELGIIIDELIEVIDYCDYTYFDYCKIKSDYITCKNKLDIIKTEIDEELSFFNEKEKKP</sequence>
<organism evidence="1 2">
    <name type="scientific">Clostridium amylolyticum</name>
    <dbReference type="NCBI Taxonomy" id="1121298"/>
    <lineage>
        <taxon>Bacteria</taxon>
        <taxon>Bacillati</taxon>
        <taxon>Bacillota</taxon>
        <taxon>Clostridia</taxon>
        <taxon>Eubacteriales</taxon>
        <taxon>Clostridiaceae</taxon>
        <taxon>Clostridium</taxon>
    </lineage>
</organism>
<gene>
    <name evidence="1" type="ORF">SAMN05444401_3071</name>
</gene>
<name>A0A1M6JEP8_9CLOT</name>
<evidence type="ECO:0000313" key="1">
    <source>
        <dbReference type="EMBL" id="SHJ45148.1"/>
    </source>
</evidence>
<dbReference type="AlphaFoldDB" id="A0A1M6JEP8"/>
<accession>A0A1M6JEP8</accession>
<reference evidence="1 2" key="1">
    <citation type="submission" date="2016-11" db="EMBL/GenBank/DDBJ databases">
        <authorList>
            <person name="Jaros S."/>
            <person name="Januszkiewicz K."/>
            <person name="Wedrychowicz H."/>
        </authorList>
    </citation>
    <scope>NUCLEOTIDE SEQUENCE [LARGE SCALE GENOMIC DNA]</scope>
    <source>
        <strain evidence="1 2">DSM 21864</strain>
    </source>
</reference>
<proteinExistence type="predicted"/>
<dbReference type="Proteomes" id="UP000184080">
    <property type="component" value="Unassembled WGS sequence"/>
</dbReference>
<dbReference type="STRING" id="1121298.SAMN05444401_3071"/>
<dbReference type="EMBL" id="FQZO01000005">
    <property type="protein sequence ID" value="SHJ45148.1"/>
    <property type="molecule type" value="Genomic_DNA"/>
</dbReference>
<keyword evidence="2" id="KW-1185">Reference proteome</keyword>
<dbReference type="OrthoDB" id="1680245at2"/>
<protein>
    <submittedName>
        <fullName evidence="1">Uncharacterized protein</fullName>
    </submittedName>
</protein>
<evidence type="ECO:0000313" key="2">
    <source>
        <dbReference type="Proteomes" id="UP000184080"/>
    </source>
</evidence>